<dbReference type="InterPro" id="IPR001873">
    <property type="entry name" value="ENaC"/>
</dbReference>
<keyword evidence="3 11" id="KW-0894">Sodium channel</keyword>
<organism evidence="12 13">
    <name type="scientific">Lingula anatina</name>
    <name type="common">Brachiopod</name>
    <name type="synonym">Lingula unguis</name>
    <dbReference type="NCBI Taxonomy" id="7574"/>
    <lineage>
        <taxon>Eukaryota</taxon>
        <taxon>Metazoa</taxon>
        <taxon>Spiralia</taxon>
        <taxon>Lophotrochozoa</taxon>
        <taxon>Brachiopoda</taxon>
        <taxon>Linguliformea</taxon>
        <taxon>Lingulata</taxon>
        <taxon>Lingulida</taxon>
        <taxon>Linguloidea</taxon>
        <taxon>Lingulidae</taxon>
        <taxon>Lingula</taxon>
    </lineage>
</organism>
<evidence type="ECO:0000313" key="13">
    <source>
        <dbReference type="RefSeq" id="XP_023931210.1"/>
    </source>
</evidence>
<evidence type="ECO:0000256" key="6">
    <source>
        <dbReference type="ARBA" id="ARBA00023053"/>
    </source>
</evidence>
<keyword evidence="10 11" id="KW-0407">Ion channel</keyword>
<dbReference type="Proteomes" id="UP000085678">
    <property type="component" value="Unplaced"/>
</dbReference>
<keyword evidence="7 11" id="KW-0406">Ion transport</keyword>
<keyword evidence="6" id="KW-0915">Sodium</keyword>
<evidence type="ECO:0000256" key="9">
    <source>
        <dbReference type="ARBA" id="ARBA00023201"/>
    </source>
</evidence>
<accession>A0A2R2MLX7</accession>
<evidence type="ECO:0000256" key="8">
    <source>
        <dbReference type="ARBA" id="ARBA00023136"/>
    </source>
</evidence>
<dbReference type="PANTHER" id="PTHR11690">
    <property type="entry name" value="AMILORIDE-SENSITIVE SODIUM CHANNEL-RELATED"/>
    <property type="match status" value="1"/>
</dbReference>
<proteinExistence type="inferred from homology"/>
<evidence type="ECO:0000256" key="10">
    <source>
        <dbReference type="ARBA" id="ARBA00023303"/>
    </source>
</evidence>
<comment type="similarity">
    <text evidence="11">Belongs to the amiloride-sensitive sodium channel (TC 1.A.6) family.</text>
</comment>
<evidence type="ECO:0000256" key="1">
    <source>
        <dbReference type="ARBA" id="ARBA00004141"/>
    </source>
</evidence>
<dbReference type="KEGG" id="lak:106151178"/>
<dbReference type="GO" id="GO:0015280">
    <property type="term" value="F:ligand-gated sodium channel activity"/>
    <property type="evidence" value="ECO:0007669"/>
    <property type="project" value="TreeGrafter"/>
</dbReference>
<keyword evidence="2 11" id="KW-0813">Transport</keyword>
<dbReference type="RefSeq" id="XP_023931210.1">
    <property type="nucleotide sequence ID" value="XM_024075442.1"/>
</dbReference>
<gene>
    <name evidence="13" type="primary">LOC106151178</name>
</gene>
<dbReference type="OrthoDB" id="6154304at2759"/>
<dbReference type="AlphaFoldDB" id="A0A2R2MLX7"/>
<dbReference type="GeneID" id="106151178"/>
<comment type="subcellular location">
    <subcellularLocation>
        <location evidence="1">Membrane</location>
        <topology evidence="1">Multi-pass membrane protein</topology>
    </subcellularLocation>
</comment>
<dbReference type="InParanoid" id="A0A2R2MLX7"/>
<evidence type="ECO:0000256" key="11">
    <source>
        <dbReference type="RuleBase" id="RU000679"/>
    </source>
</evidence>
<evidence type="ECO:0000313" key="12">
    <source>
        <dbReference type="Proteomes" id="UP000085678"/>
    </source>
</evidence>
<name>A0A2R2MLX7_LINAN</name>
<evidence type="ECO:0000256" key="4">
    <source>
        <dbReference type="ARBA" id="ARBA00022692"/>
    </source>
</evidence>
<keyword evidence="4 11" id="KW-0812">Transmembrane</keyword>
<dbReference type="PRINTS" id="PR01078">
    <property type="entry name" value="AMINACHANNEL"/>
</dbReference>
<sequence length="202" mass="22683">MEVKYKDSLMFPAVTVCNNNWLRKGVLNDSGVLDFGLSLSSFDYPVVNSSSYNLTEFFMTYGHQMDRVFDLPWNCDWKLTDCTSANFTKRITDMGMCFTFNHGGDLRSTFPGEDYGLRLGLFAEQDQYLPATSKAGFTVLLHQPTDVPRMANGFQVTTGESLIVAISMTEVHNLPEPYGGCTSKKLAYYPIYSATNCRSECL</sequence>
<reference evidence="13" key="1">
    <citation type="submission" date="2025-08" db="UniProtKB">
        <authorList>
            <consortium name="RefSeq"/>
        </authorList>
    </citation>
    <scope>IDENTIFICATION</scope>
    <source>
        <tissue evidence="13">Gonads</tissue>
    </source>
</reference>
<keyword evidence="5" id="KW-1133">Transmembrane helix</keyword>
<dbReference type="Gene3D" id="2.60.470.10">
    <property type="entry name" value="Acid-sensing ion channels like domains"/>
    <property type="match status" value="1"/>
</dbReference>
<protein>
    <submittedName>
        <fullName evidence="13">Acid-sensing ion channel 2-like</fullName>
    </submittedName>
</protein>
<dbReference type="GO" id="GO:0005886">
    <property type="term" value="C:plasma membrane"/>
    <property type="evidence" value="ECO:0007669"/>
    <property type="project" value="TreeGrafter"/>
</dbReference>
<evidence type="ECO:0000256" key="2">
    <source>
        <dbReference type="ARBA" id="ARBA00022448"/>
    </source>
</evidence>
<evidence type="ECO:0000256" key="3">
    <source>
        <dbReference type="ARBA" id="ARBA00022461"/>
    </source>
</evidence>
<dbReference type="Pfam" id="PF00858">
    <property type="entry name" value="ASC"/>
    <property type="match status" value="1"/>
</dbReference>
<keyword evidence="12" id="KW-1185">Reference proteome</keyword>
<keyword evidence="9 11" id="KW-0739">Sodium transport</keyword>
<keyword evidence="8" id="KW-0472">Membrane</keyword>
<evidence type="ECO:0000256" key="7">
    <source>
        <dbReference type="ARBA" id="ARBA00023065"/>
    </source>
</evidence>
<evidence type="ECO:0000256" key="5">
    <source>
        <dbReference type="ARBA" id="ARBA00022989"/>
    </source>
</evidence>